<proteinExistence type="inferred from homology"/>
<reference evidence="4 5" key="1">
    <citation type="submission" date="2005-11" db="EMBL/GenBank/DDBJ databases">
        <title>The complete genome sequence of Lawsonia intracellularis: the causative agent of proliferative enteropathy.</title>
        <authorList>
            <person name="Kaur K."/>
            <person name="Zhang Q."/>
            <person name="Beckler D."/>
            <person name="Munir S."/>
            <person name="Li L."/>
            <person name="Kinsley K."/>
            <person name="Herron L."/>
            <person name="Peterson A."/>
            <person name="May B."/>
            <person name="Singh S."/>
            <person name="Gebhart C."/>
            <person name="Kapur V."/>
        </authorList>
    </citation>
    <scope>NUCLEOTIDE SEQUENCE [LARGE SCALE GENOMIC DNA]</scope>
    <source>
        <strain evidence="4 5">PHE/MN1-00</strain>
    </source>
</reference>
<dbReference type="PANTHER" id="PTHR43351">
    <property type="entry name" value="L(+)-TARTRATE DEHYDRATASE SUBUNIT BETA"/>
    <property type="match status" value="1"/>
</dbReference>
<dbReference type="KEGG" id="lip:LI0293"/>
<evidence type="ECO:0000313" key="4">
    <source>
        <dbReference type="EMBL" id="CAJ54349.1"/>
    </source>
</evidence>
<evidence type="ECO:0000313" key="5">
    <source>
        <dbReference type="Proteomes" id="UP000002430"/>
    </source>
</evidence>
<sequence length="188" mass="20317">MAEYRTITTPLIKEVTRSLHIGEHVLISGTIYTARDAAHKRMIETLQKGEKLPVSLENQILYYVGPSPAKPGHIIGSAGPTTGGRMDSYTPAMLQQGLTGMIGKGKRSAKVLNELKTYGAVYFAAIAGAGALISQHIIKYTVIAYPELGPEALAAMEVKDFPVIVVGDTEGKDFYVEGPREYLKHIAS</sequence>
<dbReference type="InterPro" id="IPR004647">
    <property type="entry name" value="Fe-S_hydro-lyase_TtdB-typ_cat"/>
</dbReference>
<dbReference type="NCBIfam" id="TIGR00723">
    <property type="entry name" value="ttdB_fumA_fumB"/>
    <property type="match status" value="1"/>
</dbReference>
<dbReference type="GO" id="GO:0016836">
    <property type="term" value="F:hydro-lyase activity"/>
    <property type="evidence" value="ECO:0007669"/>
    <property type="project" value="InterPro"/>
</dbReference>
<keyword evidence="5" id="KW-1185">Reference proteome</keyword>
<dbReference type="Gene3D" id="3.20.130.10">
    <property type="entry name" value="Fe-S hydro-lyase, tartrate dehydratase beta-type, catalytic domain"/>
    <property type="match status" value="1"/>
</dbReference>
<dbReference type="Proteomes" id="UP000002430">
    <property type="component" value="Chromosome"/>
</dbReference>
<keyword evidence="2" id="KW-0456">Lyase</keyword>
<feature type="domain" description="Fe-S hydro-lyase tartrate dehydratase beta-type catalytic" evidence="3">
    <location>
        <begin position="9"/>
        <end position="176"/>
    </location>
</feature>
<organism evidence="4 5">
    <name type="scientific">Lawsonia intracellularis (strain PHE/MN1-00)</name>
    <dbReference type="NCBI Taxonomy" id="363253"/>
    <lineage>
        <taxon>Bacteria</taxon>
        <taxon>Pseudomonadati</taxon>
        <taxon>Thermodesulfobacteriota</taxon>
        <taxon>Desulfovibrionia</taxon>
        <taxon>Desulfovibrionales</taxon>
        <taxon>Desulfovibrionaceae</taxon>
        <taxon>Lawsonia</taxon>
    </lineage>
</organism>
<evidence type="ECO:0000256" key="2">
    <source>
        <dbReference type="ARBA" id="ARBA00023239"/>
    </source>
</evidence>
<dbReference type="AlphaFoldDB" id="Q1MRM7"/>
<evidence type="ECO:0000259" key="3">
    <source>
        <dbReference type="Pfam" id="PF05683"/>
    </source>
</evidence>
<dbReference type="EMBL" id="AM180252">
    <property type="protein sequence ID" value="CAJ54349.1"/>
    <property type="molecule type" value="Genomic_DNA"/>
</dbReference>
<gene>
    <name evidence="4" type="primary">fumB</name>
    <name evidence="4" type="ordered locus">LI0293</name>
</gene>
<dbReference type="OrthoDB" id="9798978at2"/>
<name>Q1MRM7_LAWIP</name>
<accession>Q1MRM7</accession>
<protein>
    <submittedName>
        <fullName evidence="4">Fumarate hydratase</fullName>
    </submittedName>
</protein>
<dbReference type="Pfam" id="PF05683">
    <property type="entry name" value="Fumerase_C"/>
    <property type="match status" value="1"/>
</dbReference>
<dbReference type="SUPFAM" id="SSF117457">
    <property type="entry name" value="FumA C-terminal domain-like"/>
    <property type="match status" value="1"/>
</dbReference>
<dbReference type="InterPro" id="IPR036660">
    <property type="entry name" value="Fe-S_hydroAse_TtdB_cat_sf"/>
</dbReference>
<dbReference type="eggNOG" id="COG1838">
    <property type="taxonomic scope" value="Bacteria"/>
</dbReference>
<dbReference type="STRING" id="363253.LI0293"/>
<evidence type="ECO:0000256" key="1">
    <source>
        <dbReference type="ARBA" id="ARBA00008876"/>
    </source>
</evidence>
<dbReference type="PANTHER" id="PTHR43351:SF2">
    <property type="entry name" value="L(+)-TARTRATE DEHYDRATASE SUBUNIT BETA-RELATED"/>
    <property type="match status" value="1"/>
</dbReference>
<dbReference type="NCBIfam" id="NF005310">
    <property type="entry name" value="PRK06842.1"/>
    <property type="match status" value="1"/>
</dbReference>
<dbReference type="HOGENOM" id="CLU_098588_2_0_7"/>
<dbReference type="RefSeq" id="WP_011526378.1">
    <property type="nucleotide sequence ID" value="NC_008011.1"/>
</dbReference>
<comment type="similarity">
    <text evidence="1">Belongs to the class-I fumarase family.</text>
</comment>